<organism evidence="2 3">
    <name type="scientific">Nonomuraea solani</name>
    <dbReference type="NCBI Taxonomy" id="1144553"/>
    <lineage>
        <taxon>Bacteria</taxon>
        <taxon>Bacillati</taxon>
        <taxon>Actinomycetota</taxon>
        <taxon>Actinomycetes</taxon>
        <taxon>Streptosporangiales</taxon>
        <taxon>Streptosporangiaceae</taxon>
        <taxon>Nonomuraea</taxon>
    </lineage>
</organism>
<sequence length="240" mass="26257">MSMKNTGPPAPRLARIRDRWLSAVTDALQDDQLVVGAALVGSLGAGRADDWSDIDLLLIAEDAHLDDYATADRLPNGPGQLTFAIDARHNGPLSTRAVSAQYVVDGLPLWIDWHIHPVSLANWPSDSTVLFDRCDIDRTSATFSEYLNRGQHESSTPKTPHDHKAMRLALVPVAGKQLARRSPETAQTIEFLGGPHVSDGDWKDHLDALRQLLDQFAALGLTDSLLAGYAYLEVLEEALH</sequence>
<dbReference type="SUPFAM" id="SSF81301">
    <property type="entry name" value="Nucleotidyltransferase"/>
    <property type="match status" value="1"/>
</dbReference>
<dbReference type="CDD" id="cd05403">
    <property type="entry name" value="NT_KNTase_like"/>
    <property type="match status" value="1"/>
</dbReference>
<evidence type="ECO:0000313" key="3">
    <source>
        <dbReference type="Proteomes" id="UP000236732"/>
    </source>
</evidence>
<keyword evidence="2" id="KW-0808">Transferase</keyword>
<dbReference type="EMBL" id="FNVT01000032">
    <property type="protein sequence ID" value="SEH03092.1"/>
    <property type="molecule type" value="Genomic_DNA"/>
</dbReference>
<dbReference type="Proteomes" id="UP000236732">
    <property type="component" value="Unassembled WGS sequence"/>
</dbReference>
<dbReference type="AlphaFoldDB" id="A0A1H6EZ71"/>
<protein>
    <submittedName>
        <fullName evidence="2">Nucleotidyltransferase domain-containing protein</fullName>
    </submittedName>
</protein>
<feature type="domain" description="Polymerase nucleotidyl transferase" evidence="1">
    <location>
        <begin position="25"/>
        <end position="64"/>
    </location>
</feature>
<reference evidence="2 3" key="1">
    <citation type="submission" date="2016-10" db="EMBL/GenBank/DDBJ databases">
        <authorList>
            <person name="de Groot N.N."/>
        </authorList>
    </citation>
    <scope>NUCLEOTIDE SEQUENCE [LARGE SCALE GENOMIC DNA]</scope>
    <source>
        <strain evidence="2 3">CGMCC 4.7037</strain>
    </source>
</reference>
<proteinExistence type="predicted"/>
<dbReference type="Gene3D" id="3.30.460.10">
    <property type="entry name" value="Beta Polymerase, domain 2"/>
    <property type="match status" value="1"/>
</dbReference>
<accession>A0A1H6EZ71</accession>
<evidence type="ECO:0000259" key="1">
    <source>
        <dbReference type="Pfam" id="PF01909"/>
    </source>
</evidence>
<keyword evidence="3" id="KW-1185">Reference proteome</keyword>
<dbReference type="Pfam" id="PF01909">
    <property type="entry name" value="NTP_transf_2"/>
    <property type="match status" value="1"/>
</dbReference>
<name>A0A1H6EZ71_9ACTN</name>
<dbReference type="InterPro" id="IPR043519">
    <property type="entry name" value="NT_sf"/>
</dbReference>
<dbReference type="GO" id="GO:0016779">
    <property type="term" value="F:nucleotidyltransferase activity"/>
    <property type="evidence" value="ECO:0007669"/>
    <property type="project" value="InterPro"/>
</dbReference>
<evidence type="ECO:0000313" key="2">
    <source>
        <dbReference type="EMBL" id="SEH03092.1"/>
    </source>
</evidence>
<gene>
    <name evidence="2" type="ORF">SAMN05444920_132101</name>
</gene>
<dbReference type="InterPro" id="IPR002934">
    <property type="entry name" value="Polymerase_NTP_transf_dom"/>
</dbReference>